<feature type="domain" description="Protein kinase" evidence="3">
    <location>
        <begin position="1"/>
        <end position="142"/>
    </location>
</feature>
<protein>
    <recommendedName>
        <fullName evidence="3">Protein kinase domain-containing protein</fullName>
    </recommendedName>
</protein>
<dbReference type="SUPFAM" id="SSF56112">
    <property type="entry name" value="Protein kinase-like (PK-like)"/>
    <property type="match status" value="1"/>
</dbReference>
<keyword evidence="5" id="KW-1185">Reference proteome</keyword>
<dbReference type="GO" id="GO:0004672">
    <property type="term" value="F:protein kinase activity"/>
    <property type="evidence" value="ECO:0007669"/>
    <property type="project" value="InterPro"/>
</dbReference>
<evidence type="ECO:0000256" key="2">
    <source>
        <dbReference type="ARBA" id="ARBA00022840"/>
    </source>
</evidence>
<keyword evidence="2" id="KW-0067">ATP-binding</keyword>
<evidence type="ECO:0000313" key="5">
    <source>
        <dbReference type="Proteomes" id="UP001372338"/>
    </source>
</evidence>
<dbReference type="Proteomes" id="UP001372338">
    <property type="component" value="Unassembled WGS sequence"/>
</dbReference>
<dbReference type="PROSITE" id="PS50011">
    <property type="entry name" value="PROTEIN_KINASE_DOM"/>
    <property type="match status" value="1"/>
</dbReference>
<dbReference type="Pfam" id="PF00069">
    <property type="entry name" value="Pkinase"/>
    <property type="match status" value="1"/>
</dbReference>
<keyword evidence="1" id="KW-0547">Nucleotide-binding</keyword>
<dbReference type="Gene3D" id="1.10.510.10">
    <property type="entry name" value="Transferase(Phosphotransferase) domain 1"/>
    <property type="match status" value="1"/>
</dbReference>
<accession>A0AAN9EJL0</accession>
<proteinExistence type="predicted"/>
<dbReference type="AlphaFoldDB" id="A0AAN9EJL0"/>
<name>A0AAN9EJL0_CROPI</name>
<organism evidence="4 5">
    <name type="scientific">Crotalaria pallida</name>
    <name type="common">Smooth rattlebox</name>
    <name type="synonym">Crotalaria striata</name>
    <dbReference type="NCBI Taxonomy" id="3830"/>
    <lineage>
        <taxon>Eukaryota</taxon>
        <taxon>Viridiplantae</taxon>
        <taxon>Streptophyta</taxon>
        <taxon>Embryophyta</taxon>
        <taxon>Tracheophyta</taxon>
        <taxon>Spermatophyta</taxon>
        <taxon>Magnoliopsida</taxon>
        <taxon>eudicotyledons</taxon>
        <taxon>Gunneridae</taxon>
        <taxon>Pentapetalae</taxon>
        <taxon>rosids</taxon>
        <taxon>fabids</taxon>
        <taxon>Fabales</taxon>
        <taxon>Fabaceae</taxon>
        <taxon>Papilionoideae</taxon>
        <taxon>50 kb inversion clade</taxon>
        <taxon>genistoids sensu lato</taxon>
        <taxon>core genistoids</taxon>
        <taxon>Crotalarieae</taxon>
        <taxon>Crotalaria</taxon>
    </lineage>
</organism>
<gene>
    <name evidence="4" type="ORF">RIF29_31412</name>
</gene>
<evidence type="ECO:0000256" key="1">
    <source>
        <dbReference type="ARBA" id="ARBA00022741"/>
    </source>
</evidence>
<dbReference type="GO" id="GO:0005524">
    <property type="term" value="F:ATP binding"/>
    <property type="evidence" value="ECO:0007669"/>
    <property type="project" value="UniProtKB-KW"/>
</dbReference>
<dbReference type="PANTHER" id="PTHR27007">
    <property type="match status" value="1"/>
</dbReference>
<comment type="caution">
    <text evidence="4">The sequence shown here is derived from an EMBL/GenBank/DDBJ whole genome shotgun (WGS) entry which is preliminary data.</text>
</comment>
<dbReference type="InterPro" id="IPR011009">
    <property type="entry name" value="Kinase-like_dom_sf"/>
</dbReference>
<evidence type="ECO:0000259" key="3">
    <source>
        <dbReference type="PROSITE" id="PS50011"/>
    </source>
</evidence>
<sequence>MNARLGDFGLALMHNHEQIANTSRVIGTVGYMAPELIRTGRASTQTDVFSFGVLVLEVVCGRRPTEENKPALVAWVRGLMERGEVCSALDERLKMRGGYSIDEVERVLHLGLLCTHPDPNVRPTMRHVVKVMEGESMEMSLLDKINSAAGYAERSIGNTTHPTIEDMFQSYCSFSTSTLFLSEGR</sequence>
<reference evidence="4 5" key="1">
    <citation type="submission" date="2024-01" db="EMBL/GenBank/DDBJ databases">
        <title>The genomes of 5 underutilized Papilionoideae crops provide insights into root nodulation and disease resistanc.</title>
        <authorList>
            <person name="Yuan L."/>
        </authorList>
    </citation>
    <scope>NUCLEOTIDE SEQUENCE [LARGE SCALE GENOMIC DNA]</scope>
    <source>
        <strain evidence="4">ZHUSHIDOU_FW_LH</strain>
        <tissue evidence="4">Leaf</tissue>
    </source>
</reference>
<dbReference type="InterPro" id="IPR000719">
    <property type="entry name" value="Prot_kinase_dom"/>
</dbReference>
<evidence type="ECO:0000313" key="4">
    <source>
        <dbReference type="EMBL" id="KAK7257431.1"/>
    </source>
</evidence>
<dbReference type="EMBL" id="JAYWIO010000006">
    <property type="protein sequence ID" value="KAK7257431.1"/>
    <property type="molecule type" value="Genomic_DNA"/>
</dbReference>
<dbReference type="InterPro" id="IPR050528">
    <property type="entry name" value="L-type_Lectin-RKs"/>
</dbReference>